<protein>
    <submittedName>
        <fullName evidence="1">Uncharacterized protein</fullName>
    </submittedName>
</protein>
<dbReference type="OrthoDB" id="6545863at2"/>
<dbReference type="Proteomes" id="UP000434209">
    <property type="component" value="Chromosome 3"/>
</dbReference>
<evidence type="ECO:0000313" key="1">
    <source>
        <dbReference type="EMBL" id="QGZ58298.1"/>
    </source>
</evidence>
<reference evidence="1 2" key="1">
    <citation type="submission" date="2019-12" db="EMBL/GenBank/DDBJ databases">
        <title>Paraburkholderia acidiphila 7Q-K02 sp. nov and Paraburkholderia acidisoli DHF22 sp. nov., two strains isolated from forest soil.</title>
        <authorList>
            <person name="Gao Z."/>
            <person name="Qiu L."/>
        </authorList>
    </citation>
    <scope>NUCLEOTIDE SEQUENCE [LARGE SCALE GENOMIC DNA]</scope>
    <source>
        <strain evidence="1 2">7Q-K02</strain>
    </source>
</reference>
<dbReference type="KEGG" id="pacp:FAZ97_25185"/>
<evidence type="ECO:0000313" key="2">
    <source>
        <dbReference type="Proteomes" id="UP000434209"/>
    </source>
</evidence>
<sequence length="189" mass="20690">MNIWLLALATSVFTSHAYGQSVVEHQISLDGCNFNLSDRYNGRVSVDNESMPHSASYISIINSKARHPFETWIQFSCENSASAQTLSDLGGIKTTANGWALDNSPKVIGEAGQHTTFHPLQGSGWSGGGVTQDDIDGDEEQRSRVFAFCIPYRQRAVCGVARSVGYLEHLNEAVLPQVIQLLETLKFAN</sequence>
<gene>
    <name evidence="1" type="ORF">FAZ97_25185</name>
</gene>
<keyword evidence="2" id="KW-1185">Reference proteome</keyword>
<proteinExistence type="predicted"/>
<dbReference type="AlphaFoldDB" id="A0A7Z2JBY0"/>
<organism evidence="1 2">
    <name type="scientific">Paraburkholderia acidiphila</name>
    <dbReference type="NCBI Taxonomy" id="2571747"/>
    <lineage>
        <taxon>Bacteria</taxon>
        <taxon>Pseudomonadati</taxon>
        <taxon>Pseudomonadota</taxon>
        <taxon>Betaproteobacteria</taxon>
        <taxon>Burkholderiales</taxon>
        <taxon>Burkholderiaceae</taxon>
        <taxon>Paraburkholderia</taxon>
    </lineage>
</organism>
<name>A0A7Z2JBY0_9BURK</name>
<accession>A0A7Z2JBY0</accession>
<dbReference type="RefSeq" id="WP_158761234.1">
    <property type="nucleotide sequence ID" value="NZ_CP046911.1"/>
</dbReference>
<dbReference type="EMBL" id="CP046911">
    <property type="protein sequence ID" value="QGZ58298.1"/>
    <property type="molecule type" value="Genomic_DNA"/>
</dbReference>